<evidence type="ECO:0000313" key="1">
    <source>
        <dbReference type="EMBL" id="KAH7860526.1"/>
    </source>
</evidence>
<evidence type="ECO:0000313" key="2">
    <source>
        <dbReference type="Proteomes" id="UP000828048"/>
    </source>
</evidence>
<keyword evidence="2" id="KW-1185">Reference proteome</keyword>
<gene>
    <name evidence="1" type="ORF">Vadar_014483</name>
</gene>
<proteinExistence type="predicted"/>
<comment type="caution">
    <text evidence="1">The sequence shown here is derived from an EMBL/GenBank/DDBJ whole genome shotgun (WGS) entry which is preliminary data.</text>
</comment>
<dbReference type="Proteomes" id="UP000828048">
    <property type="component" value="Chromosome 4"/>
</dbReference>
<sequence>MIVFLFLSLLSVKYLYDRLLSDPLPVPRIRHYKWEVKYEYKSPDCYKILAITINGQTPGPTIEAQLNDTIIVELKNRLLAEMVAVHWHGIHQLGTFLYHAHYGLQSEHGLYGMIKVSLPPGDSEPYTYDYGESIILVDWYHKSTYEHWTLLNTLSLGRRASGKGRFNCSTPGSEANLCNATNPECSPHAMTVVPRKTYRLRIGSLTSLSALSFEIEDHNMTIVGTGGHNVEPFIVKNLFIYSS</sequence>
<reference evidence="1 2" key="1">
    <citation type="journal article" date="2021" name="Hortic Res">
        <title>High-quality reference genome and annotation aids understanding of berry development for evergreen blueberry (Vaccinium darrowii).</title>
        <authorList>
            <person name="Yu J."/>
            <person name="Hulse-Kemp A.M."/>
            <person name="Babiker E."/>
            <person name="Staton M."/>
        </authorList>
    </citation>
    <scope>NUCLEOTIDE SEQUENCE [LARGE SCALE GENOMIC DNA]</scope>
    <source>
        <strain evidence="2">cv. NJ 8807/NJ 8810</strain>
        <tissue evidence="1">Young leaf</tissue>
    </source>
</reference>
<protein>
    <submittedName>
        <fullName evidence="1">Uncharacterized protein</fullName>
    </submittedName>
</protein>
<dbReference type="EMBL" id="CM037154">
    <property type="protein sequence ID" value="KAH7860526.1"/>
    <property type="molecule type" value="Genomic_DNA"/>
</dbReference>
<organism evidence="1 2">
    <name type="scientific">Vaccinium darrowii</name>
    <dbReference type="NCBI Taxonomy" id="229202"/>
    <lineage>
        <taxon>Eukaryota</taxon>
        <taxon>Viridiplantae</taxon>
        <taxon>Streptophyta</taxon>
        <taxon>Embryophyta</taxon>
        <taxon>Tracheophyta</taxon>
        <taxon>Spermatophyta</taxon>
        <taxon>Magnoliopsida</taxon>
        <taxon>eudicotyledons</taxon>
        <taxon>Gunneridae</taxon>
        <taxon>Pentapetalae</taxon>
        <taxon>asterids</taxon>
        <taxon>Ericales</taxon>
        <taxon>Ericaceae</taxon>
        <taxon>Vaccinioideae</taxon>
        <taxon>Vaccinieae</taxon>
        <taxon>Vaccinium</taxon>
    </lineage>
</organism>
<accession>A0ACB7Z4G2</accession>
<name>A0ACB7Z4G2_9ERIC</name>